<feature type="chain" id="PRO_5047315670" evidence="1">
    <location>
        <begin position="20"/>
        <end position="296"/>
    </location>
</feature>
<evidence type="ECO:0000259" key="2">
    <source>
        <dbReference type="PROSITE" id="PS50835"/>
    </source>
</evidence>
<dbReference type="PROSITE" id="PS50835">
    <property type="entry name" value="IG_LIKE"/>
    <property type="match status" value="1"/>
</dbReference>
<dbReference type="Gene3D" id="2.60.40.10">
    <property type="entry name" value="Immunoglobulins"/>
    <property type="match status" value="1"/>
</dbReference>
<evidence type="ECO:0000313" key="3">
    <source>
        <dbReference type="Proteomes" id="UP001652624"/>
    </source>
</evidence>
<reference evidence="4" key="1">
    <citation type="submission" date="2025-08" db="UniProtKB">
        <authorList>
            <consortium name="RefSeq"/>
        </authorList>
    </citation>
    <scope>IDENTIFICATION</scope>
</reference>
<dbReference type="InterPro" id="IPR007110">
    <property type="entry name" value="Ig-like_dom"/>
</dbReference>
<protein>
    <submittedName>
        <fullName evidence="4">B-lymphocyte antigen CD19</fullName>
    </submittedName>
</protein>
<dbReference type="SMART" id="SM00409">
    <property type="entry name" value="IG"/>
    <property type="match status" value="2"/>
</dbReference>
<dbReference type="InterPro" id="IPR042341">
    <property type="entry name" value="CD19"/>
</dbReference>
<sequence length="296" mass="32319">MPPPLLIFLLFLTPWEVRPREPWLVKVTEGEDAHLPCLTDPPDNLLESLAWYQGAQSEPFLVLSHRVPGLGLQKGPQGVWLSLFNISEQMGGFYLCHLGPQSSQLQSQSGWTVSVNGSGELFRWNASDLGGSGCDIGNRSVQDPRGPPAYPPASRIYVWKKNYPEIWEPEPLCATPRAQSNRSLSQDLTVAPGSTVQLPCGVPPGSTTSGPISWTRVHPKTRSVLLLSLNQFGDDPATEKWALGILKGGTILLLPRVTAKSAGLYHCRLGNRTLRMELQVTAQSGPAVCPEQRALD</sequence>
<dbReference type="PANTHER" id="PTHR16674">
    <property type="entry name" value="B-LYMPHOCYTE ANTIGEN CD19"/>
    <property type="match status" value="1"/>
</dbReference>
<dbReference type="RefSeq" id="XP_060030090.1">
    <property type="nucleotide sequence ID" value="XM_060174107.1"/>
</dbReference>
<keyword evidence="3" id="KW-1185">Reference proteome</keyword>
<dbReference type="InterPro" id="IPR013783">
    <property type="entry name" value="Ig-like_fold"/>
</dbReference>
<evidence type="ECO:0000313" key="4">
    <source>
        <dbReference type="RefSeq" id="XP_060030090.1"/>
    </source>
</evidence>
<organism evidence="3 4">
    <name type="scientific">Erinaceus europaeus</name>
    <name type="common">Western European hedgehog</name>
    <dbReference type="NCBI Taxonomy" id="9365"/>
    <lineage>
        <taxon>Eukaryota</taxon>
        <taxon>Metazoa</taxon>
        <taxon>Chordata</taxon>
        <taxon>Craniata</taxon>
        <taxon>Vertebrata</taxon>
        <taxon>Euteleostomi</taxon>
        <taxon>Mammalia</taxon>
        <taxon>Eutheria</taxon>
        <taxon>Laurasiatheria</taxon>
        <taxon>Eulipotyphla</taxon>
        <taxon>Erinaceidae</taxon>
        <taxon>Erinaceinae</taxon>
        <taxon>Erinaceus</taxon>
    </lineage>
</organism>
<accession>A0ABM3W0I9</accession>
<feature type="domain" description="Ig-like" evidence="2">
    <location>
        <begin position="176"/>
        <end position="281"/>
    </location>
</feature>
<evidence type="ECO:0000256" key="1">
    <source>
        <dbReference type="SAM" id="SignalP"/>
    </source>
</evidence>
<dbReference type="InterPro" id="IPR003599">
    <property type="entry name" value="Ig_sub"/>
</dbReference>
<proteinExistence type="predicted"/>
<name>A0ABM3W0I9_ERIEU</name>
<gene>
    <name evidence="4" type="primary">CD19</name>
</gene>
<feature type="signal peptide" evidence="1">
    <location>
        <begin position="1"/>
        <end position="19"/>
    </location>
</feature>
<dbReference type="CDD" id="cd23998">
    <property type="entry name" value="CD19_protodomain_3_4"/>
    <property type="match status" value="1"/>
</dbReference>
<keyword evidence="1" id="KW-0732">Signal</keyword>
<dbReference type="GeneID" id="103123985"/>
<dbReference type="SUPFAM" id="SSF48726">
    <property type="entry name" value="Immunoglobulin"/>
    <property type="match status" value="2"/>
</dbReference>
<dbReference type="Proteomes" id="UP001652624">
    <property type="component" value="Chromosome 15"/>
</dbReference>
<dbReference type="PANTHER" id="PTHR16674:SF2">
    <property type="entry name" value="B-LYMPHOCYTE ANTIGEN CD19"/>
    <property type="match status" value="1"/>
</dbReference>
<dbReference type="InterPro" id="IPR036179">
    <property type="entry name" value="Ig-like_dom_sf"/>
</dbReference>